<feature type="domain" description="NADP-dependent oxidoreductase" evidence="1">
    <location>
        <begin position="15"/>
        <end position="305"/>
    </location>
</feature>
<dbReference type="EC" id="1.1.1.317" evidence="2"/>
<dbReference type="InterPro" id="IPR023210">
    <property type="entry name" value="NADP_OxRdtase_dom"/>
</dbReference>
<evidence type="ECO:0000313" key="2">
    <source>
        <dbReference type="EMBL" id="KFI83601.1"/>
    </source>
</evidence>
<comment type="caution">
    <text evidence="2">The sequence shown here is derived from an EMBL/GenBank/DDBJ whole genome shotgun (WGS) entry which is preliminary data.</text>
</comment>
<dbReference type="eggNOG" id="COG4989">
    <property type="taxonomic scope" value="Bacteria"/>
</dbReference>
<dbReference type="InterPro" id="IPR050523">
    <property type="entry name" value="AKR_Detox_Biosynth"/>
</dbReference>
<accession>A0A087CK01</accession>
<reference evidence="2 3" key="1">
    <citation type="submission" date="2014-03" db="EMBL/GenBank/DDBJ databases">
        <title>Genomics of Bifidobacteria.</title>
        <authorList>
            <person name="Ventura M."/>
            <person name="Milani C."/>
            <person name="Lugli G.A."/>
        </authorList>
    </citation>
    <scope>NUCLEOTIDE SEQUENCE [LARGE SCALE GENOMIC DNA]</scope>
    <source>
        <strain evidence="2 3">LMG 21775</strain>
    </source>
</reference>
<gene>
    <name evidence="2" type="ORF">BPSY_0293</name>
</gene>
<dbReference type="Pfam" id="PF00248">
    <property type="entry name" value="Aldo_ket_red"/>
    <property type="match status" value="1"/>
</dbReference>
<dbReference type="InterPro" id="IPR036812">
    <property type="entry name" value="NAD(P)_OxRdtase_dom_sf"/>
</dbReference>
<dbReference type="GO" id="GO:0005829">
    <property type="term" value="C:cytosol"/>
    <property type="evidence" value="ECO:0007669"/>
    <property type="project" value="TreeGrafter"/>
</dbReference>
<dbReference type="OrthoDB" id="9768793at2"/>
<dbReference type="SUPFAM" id="SSF51430">
    <property type="entry name" value="NAD(P)-linked oxidoreductase"/>
    <property type="match status" value="1"/>
</dbReference>
<dbReference type="EMBL" id="JGZI01000006">
    <property type="protein sequence ID" value="KFI83601.1"/>
    <property type="molecule type" value="Genomic_DNA"/>
</dbReference>
<keyword evidence="3" id="KW-1185">Reference proteome</keyword>
<dbReference type="AlphaFoldDB" id="A0A087CK01"/>
<name>A0A087CK01_9BIFI</name>
<keyword evidence="2" id="KW-0560">Oxidoreductase</keyword>
<dbReference type="PANTHER" id="PTHR43364:SF1">
    <property type="entry name" value="OXIDOREDUCTASE YDHF"/>
    <property type="match status" value="1"/>
</dbReference>
<dbReference type="GO" id="GO:0016491">
    <property type="term" value="F:oxidoreductase activity"/>
    <property type="evidence" value="ECO:0007669"/>
    <property type="project" value="UniProtKB-KW"/>
</dbReference>
<dbReference type="GeneID" id="98299523"/>
<dbReference type="STRING" id="218140.BPSY_0293"/>
<protein>
    <submittedName>
        <fullName evidence="2">Aldo/keto reductase</fullName>
        <ecNumber evidence="2">1.1.1.317</ecNumber>
    </submittedName>
</protein>
<sequence length="317" mass="35175">MKNIPIGTADMAASRIALGVMRMDVLNKYDAANVLNTVLKRGVNFFDTADIYGFGAGHAHASSEVFGTALKDTGVERSDVFIQTKFGILIDYSNGSARRYDSSVKNLTESLDGELVALGTDYVDSVLMHRPDPLVDADEFANVIDTLISSGKVRHVGVSNMDPWQIEYLQSSLKTHIQVDQLQFGLMHTPIIDAGIHVNMSDDDAISREGGILPYSRLRNITIQAWSPFQSDTQYGAFIGNPHFPELNNELDRQAQKHNTTLNAIATAWVLYHPANIQIILGSMNPQRLSQMIDGDTVQLERQDWWDLYKAAGHRVP</sequence>
<evidence type="ECO:0000259" key="1">
    <source>
        <dbReference type="Pfam" id="PF00248"/>
    </source>
</evidence>
<dbReference type="Proteomes" id="UP000029050">
    <property type="component" value="Unassembled WGS sequence"/>
</dbReference>
<dbReference type="Gene3D" id="3.20.20.100">
    <property type="entry name" value="NADP-dependent oxidoreductase domain"/>
    <property type="match status" value="1"/>
</dbReference>
<proteinExistence type="predicted"/>
<dbReference type="RefSeq" id="WP_033498220.1">
    <property type="nucleotide sequence ID" value="NZ_BAABVZ010000007.1"/>
</dbReference>
<dbReference type="PANTHER" id="PTHR43364">
    <property type="entry name" value="NADH-SPECIFIC METHYLGLYOXAL REDUCTASE-RELATED"/>
    <property type="match status" value="1"/>
</dbReference>
<evidence type="ECO:0000313" key="3">
    <source>
        <dbReference type="Proteomes" id="UP000029050"/>
    </source>
</evidence>
<organism evidence="2 3">
    <name type="scientific">Bifidobacterium psychraerophilum</name>
    <dbReference type="NCBI Taxonomy" id="218140"/>
    <lineage>
        <taxon>Bacteria</taxon>
        <taxon>Bacillati</taxon>
        <taxon>Actinomycetota</taxon>
        <taxon>Actinomycetes</taxon>
        <taxon>Bifidobacteriales</taxon>
        <taxon>Bifidobacteriaceae</taxon>
        <taxon>Bifidobacterium</taxon>
    </lineage>
</organism>